<evidence type="ECO:0000313" key="2">
    <source>
        <dbReference type="Proteomes" id="UP000605201"/>
    </source>
</evidence>
<dbReference type="InterPro" id="IPR007523">
    <property type="entry name" value="NDUFAF3/AAMDC"/>
</dbReference>
<dbReference type="EMBL" id="JACNIG010000116">
    <property type="protein sequence ID" value="MBC8431143.1"/>
    <property type="molecule type" value="Genomic_DNA"/>
</dbReference>
<dbReference type="Pfam" id="PF04430">
    <property type="entry name" value="DUF498"/>
    <property type="match status" value="1"/>
</dbReference>
<dbReference type="InterPro" id="IPR036748">
    <property type="entry name" value="MTH938-like_sf"/>
</dbReference>
<dbReference type="PANTHER" id="PTHR15811">
    <property type="entry name" value="MTH938 DOMAIN-CONTAINING PROTEIN"/>
    <property type="match status" value="1"/>
</dbReference>
<name>A0A8J6NSG0_9BACT</name>
<dbReference type="GO" id="GO:0005737">
    <property type="term" value="C:cytoplasm"/>
    <property type="evidence" value="ECO:0007669"/>
    <property type="project" value="TreeGrafter"/>
</dbReference>
<proteinExistence type="predicted"/>
<reference evidence="1 2" key="1">
    <citation type="submission" date="2020-08" db="EMBL/GenBank/DDBJ databases">
        <title>Bridging the membrane lipid divide: bacteria of the FCB group superphylum have the potential to synthesize archaeal ether lipids.</title>
        <authorList>
            <person name="Villanueva L."/>
            <person name="Von Meijenfeldt F.A.B."/>
            <person name="Westbye A.B."/>
            <person name="Yadav S."/>
            <person name="Hopmans E.C."/>
            <person name="Dutilh B.E."/>
            <person name="Sinninghe Damste J.S."/>
        </authorList>
    </citation>
    <scope>NUCLEOTIDE SEQUENCE [LARGE SCALE GENOMIC DNA]</scope>
    <source>
        <strain evidence="1">NIOZ-UU17</strain>
    </source>
</reference>
<dbReference type="Gene3D" id="3.40.1230.10">
    <property type="entry name" value="MTH938-like"/>
    <property type="match status" value="1"/>
</dbReference>
<dbReference type="AlphaFoldDB" id="A0A8J6NSG0"/>
<protein>
    <submittedName>
        <fullName evidence="1">Uncharacterized protein</fullName>
    </submittedName>
</protein>
<evidence type="ECO:0000313" key="1">
    <source>
        <dbReference type="EMBL" id="MBC8431143.1"/>
    </source>
</evidence>
<dbReference type="PANTHER" id="PTHR15811:SF5">
    <property type="entry name" value="MTH938 DOMAIN-CONTAINING PROTEIN"/>
    <property type="match status" value="1"/>
</dbReference>
<comment type="caution">
    <text evidence="1">The sequence shown here is derived from an EMBL/GenBank/DDBJ whole genome shotgun (WGS) entry which is preliminary data.</text>
</comment>
<organism evidence="1 2">
    <name type="scientific">Candidatus Desulfatibia vada</name>
    <dbReference type="NCBI Taxonomy" id="2841696"/>
    <lineage>
        <taxon>Bacteria</taxon>
        <taxon>Pseudomonadati</taxon>
        <taxon>Thermodesulfobacteriota</taxon>
        <taxon>Desulfobacteria</taxon>
        <taxon>Desulfobacterales</taxon>
        <taxon>Desulfobacterales incertae sedis</taxon>
        <taxon>Candidatus Desulfatibia</taxon>
    </lineage>
</organism>
<dbReference type="SUPFAM" id="SSF64076">
    <property type="entry name" value="MTH938-like"/>
    <property type="match status" value="1"/>
</dbReference>
<dbReference type="Proteomes" id="UP000605201">
    <property type="component" value="Unassembled WGS sequence"/>
</dbReference>
<sequence length="113" mass="12892">MIEQYSFGNIVVNSVRYTNDMKIVQGKVVPEWWRKRGHSVDVDDIQDILKSVPDIVVLGKGSPGLMKATRALREFLKDRNIKLIEEKTTKAVETFNRLFKEGQNIAAGFHLTC</sequence>
<gene>
    <name evidence="1" type="ORF">H8D96_04415</name>
</gene>
<accession>A0A8J6NSG0</accession>